<dbReference type="GO" id="GO:0005794">
    <property type="term" value="C:Golgi apparatus"/>
    <property type="evidence" value="ECO:0007669"/>
    <property type="project" value="TreeGrafter"/>
</dbReference>
<dbReference type="CDD" id="cd15482">
    <property type="entry name" value="Sialidase_non-viral"/>
    <property type="match status" value="1"/>
</dbReference>
<keyword evidence="12" id="KW-1185">Reference proteome</keyword>
<dbReference type="Gene3D" id="2.130.10.10">
    <property type="entry name" value="YVTN repeat-like/Quinoprotein amine dehydrogenase"/>
    <property type="match status" value="2"/>
</dbReference>
<dbReference type="GO" id="GO:0006896">
    <property type="term" value="P:Golgi to vacuole transport"/>
    <property type="evidence" value="ECO:0007669"/>
    <property type="project" value="TreeGrafter"/>
</dbReference>
<dbReference type="FunFam" id="3.30.60.270:FF:000005">
    <property type="entry name" value="Sortilin"/>
    <property type="match status" value="1"/>
</dbReference>
<feature type="compositionally biased region" description="Acidic residues" evidence="7">
    <location>
        <begin position="2387"/>
        <end position="2402"/>
    </location>
</feature>
<feature type="transmembrane region" description="Helical" evidence="8">
    <location>
        <begin position="2196"/>
        <end position="2218"/>
    </location>
</feature>
<dbReference type="OrthoDB" id="443634at2759"/>
<comment type="similarity">
    <text evidence="2">Belongs to the VPS10-related sortilin family.</text>
</comment>
<comment type="caution">
    <text evidence="11">The sequence shown here is derived from an EMBL/GenBank/DDBJ whole genome shotgun (WGS) entry which is preliminary data.</text>
</comment>
<evidence type="ECO:0000256" key="6">
    <source>
        <dbReference type="ARBA" id="ARBA00023180"/>
    </source>
</evidence>
<dbReference type="PANTHER" id="PTHR12106">
    <property type="entry name" value="SORTILIN RELATED"/>
    <property type="match status" value="1"/>
</dbReference>
<dbReference type="Proteomes" id="UP001140172">
    <property type="component" value="Unassembled WGS sequence"/>
</dbReference>
<dbReference type="Pfam" id="PF15901">
    <property type="entry name" value="Sortilin_C"/>
    <property type="match status" value="3"/>
</dbReference>
<evidence type="ECO:0000256" key="8">
    <source>
        <dbReference type="SAM" id="Phobius"/>
    </source>
</evidence>
<dbReference type="EMBL" id="JANBUM010000075">
    <property type="protein sequence ID" value="KAJ2786022.1"/>
    <property type="molecule type" value="Genomic_DNA"/>
</dbReference>
<feature type="signal peptide" evidence="9">
    <location>
        <begin position="1"/>
        <end position="19"/>
    </location>
</feature>
<keyword evidence="3 9" id="KW-0732">Signal</keyword>
<evidence type="ECO:0000256" key="4">
    <source>
        <dbReference type="ARBA" id="ARBA00022737"/>
    </source>
</evidence>
<keyword evidence="6" id="KW-0325">Glycoprotein</keyword>
<feature type="chain" id="PRO_5040821985" evidence="9">
    <location>
        <begin position="20"/>
        <end position="2402"/>
    </location>
</feature>
<dbReference type="InterPro" id="IPR031777">
    <property type="entry name" value="Sortilin_C"/>
</dbReference>
<dbReference type="InterPro" id="IPR036278">
    <property type="entry name" value="Sialidase_sf"/>
</dbReference>
<dbReference type="InterPro" id="IPR006581">
    <property type="entry name" value="VPS10"/>
</dbReference>
<keyword evidence="8" id="KW-0812">Transmembrane</keyword>
<feature type="domain" description="VPS10" evidence="10">
    <location>
        <begin position="844"/>
        <end position="1516"/>
    </location>
</feature>
<keyword evidence="4" id="KW-0677">Repeat</keyword>
<dbReference type="GO" id="GO:0006895">
    <property type="term" value="P:Golgi to endosome transport"/>
    <property type="evidence" value="ECO:0007669"/>
    <property type="project" value="TreeGrafter"/>
</dbReference>
<evidence type="ECO:0000256" key="2">
    <source>
        <dbReference type="ARBA" id="ARBA00008251"/>
    </source>
</evidence>
<comment type="subcellular location">
    <subcellularLocation>
        <location evidence="1">Membrane</location>
    </subcellularLocation>
</comment>
<dbReference type="InterPro" id="IPR050310">
    <property type="entry name" value="VPS10-sortilin"/>
</dbReference>
<evidence type="ECO:0000313" key="11">
    <source>
        <dbReference type="EMBL" id="KAJ2786022.1"/>
    </source>
</evidence>
<protein>
    <submittedName>
        <fullName evidence="11">Vacuolar protein sorting/targeting protein PEP1</fullName>
    </submittedName>
</protein>
<evidence type="ECO:0000259" key="10">
    <source>
        <dbReference type="SMART" id="SM00602"/>
    </source>
</evidence>
<evidence type="ECO:0000256" key="1">
    <source>
        <dbReference type="ARBA" id="ARBA00004370"/>
    </source>
</evidence>
<dbReference type="SUPFAM" id="SSF110296">
    <property type="entry name" value="Oligoxyloglucan reducing end-specific cellobiohydrolase"/>
    <property type="match status" value="4"/>
</dbReference>
<proteinExistence type="inferred from homology"/>
<reference evidence="11" key="1">
    <citation type="submission" date="2022-07" db="EMBL/GenBank/DDBJ databases">
        <title>Phylogenomic reconstructions and comparative analyses of Kickxellomycotina fungi.</title>
        <authorList>
            <person name="Reynolds N.K."/>
            <person name="Stajich J.E."/>
            <person name="Barry K."/>
            <person name="Grigoriev I.V."/>
            <person name="Crous P."/>
            <person name="Smith M.E."/>
        </authorList>
    </citation>
    <scope>NUCLEOTIDE SEQUENCE</scope>
    <source>
        <strain evidence="11">BCRC 34489</strain>
    </source>
</reference>
<keyword evidence="5 8" id="KW-0472">Membrane</keyword>
<feature type="compositionally biased region" description="Basic and acidic residues" evidence="7">
    <location>
        <begin position="1004"/>
        <end position="1018"/>
    </location>
</feature>
<feature type="region of interest" description="Disordered" evidence="7">
    <location>
        <begin position="786"/>
        <end position="822"/>
    </location>
</feature>
<feature type="region of interest" description="Disordered" evidence="7">
    <location>
        <begin position="2383"/>
        <end position="2402"/>
    </location>
</feature>
<dbReference type="GO" id="GO:0006623">
    <property type="term" value="P:protein targeting to vacuole"/>
    <property type="evidence" value="ECO:0007669"/>
    <property type="project" value="TreeGrafter"/>
</dbReference>
<feature type="domain" description="VPS10" evidence="10">
    <location>
        <begin position="46"/>
        <end position="807"/>
    </location>
</feature>
<dbReference type="Gene3D" id="3.30.60.270">
    <property type="match status" value="3"/>
</dbReference>
<feature type="domain" description="VPS10" evidence="10">
    <location>
        <begin position="1538"/>
        <end position="2193"/>
    </location>
</feature>
<name>A0A9W8HLZ7_9FUNG</name>
<dbReference type="Gene3D" id="2.10.70.80">
    <property type="match status" value="2"/>
</dbReference>
<keyword evidence="8" id="KW-1133">Transmembrane helix</keyword>
<gene>
    <name evidence="11" type="primary">VPS10</name>
    <name evidence="11" type="ORF">GGI15_001730</name>
</gene>
<dbReference type="SUPFAM" id="SSF50939">
    <property type="entry name" value="Sialidases"/>
    <property type="match status" value="1"/>
</dbReference>
<dbReference type="GO" id="GO:0005829">
    <property type="term" value="C:cytosol"/>
    <property type="evidence" value="ECO:0007669"/>
    <property type="project" value="GOC"/>
</dbReference>
<dbReference type="InterPro" id="IPR015943">
    <property type="entry name" value="WD40/YVTN_repeat-like_dom_sf"/>
</dbReference>
<evidence type="ECO:0000256" key="3">
    <source>
        <dbReference type="ARBA" id="ARBA00022729"/>
    </source>
</evidence>
<dbReference type="PANTHER" id="PTHR12106:SF27">
    <property type="entry name" value="SORTILIN-RELATED RECEPTOR"/>
    <property type="match status" value="1"/>
</dbReference>
<dbReference type="InterPro" id="IPR031778">
    <property type="entry name" value="Sortilin_N"/>
</dbReference>
<dbReference type="Pfam" id="PF15902">
    <property type="entry name" value="Sortilin-Vps10"/>
    <property type="match status" value="3"/>
</dbReference>
<evidence type="ECO:0000256" key="7">
    <source>
        <dbReference type="SAM" id="MobiDB-lite"/>
    </source>
</evidence>
<accession>A0A9W8HLZ7</accession>
<dbReference type="GO" id="GO:0016020">
    <property type="term" value="C:membrane"/>
    <property type="evidence" value="ECO:0007669"/>
    <property type="project" value="UniProtKB-SubCell"/>
</dbReference>
<feature type="region of interest" description="Disordered" evidence="7">
    <location>
        <begin position="1000"/>
        <end position="1023"/>
    </location>
</feature>
<evidence type="ECO:0000256" key="5">
    <source>
        <dbReference type="ARBA" id="ARBA00023136"/>
    </source>
</evidence>
<evidence type="ECO:0000256" key="9">
    <source>
        <dbReference type="SAM" id="SignalP"/>
    </source>
</evidence>
<evidence type="ECO:0000313" key="12">
    <source>
        <dbReference type="Proteomes" id="UP001140172"/>
    </source>
</evidence>
<sequence length="2402" mass="255725">MRLLGVLALVAALSQPTSGASAKQPTVHHTYFKEPVSRLVYFKSGTAMLAIDRANGVLHRSSDAGVTWGVVDGVPPGQASRLYVHPYERQVAYALSEDTQHWVTHDEGVTWAAFSTELAPTTSGERPLAFHAERTGWIMYMGERCVEEKSGWWPFPRLVCHDEPAYVRDGFAQAVRDHKAGDRSGSGVTPLLPGRDRAVVKCLWARQSKEFEAMAEEAIFCLEIVEKTAEAAKARRGAREHVMANATAATQAAKVHLRVLAEGGGADDSGVIDSDGVSVWAEAGGRRRGLADDLAALLDGQLVRRTVELVVSEDFFGTQRTVHLGAGNDGMGGDRAGGGVVAISVLQKYLLAAVSHAHSDEMDLFVSLDGHTWAESHLPLPPGGEEDAYTILASSAHAVFVDVVTAASDAAVGSLFRSNSNGTYYTQALAHTHRSAGGLVDVARVHGVEGVVVANQVSNWDRISHGIERILRREKFELRSRISFNDGARWRFLRPPAADIDGKPYRCSDDAWQTGECALHVHLMTSPRMRGHVLGGDAAAGVVLAVGSVGPQLRKWAECDTFLSRDGGLTWRMAARGPHHVHVADAGAVLVLAADTGEATDTVRYSLDGGGTWLLARMDAKLRVSALFGDDDGLGAVVVAAGVAHGAAHDGEQTLVAVDFGAVWPRQCAVDASDPRAGADTEAFVLAAHEDNDCILGHRAEHVRRRPDAQCAMRLAQPLAPRLADCACSAHDFECDYNYAPASDGTCELVGEEVVPRGECLRAGDRFLASSGYRLIPGDTCVRSEGAGGGGSALDRPVEKPCPRVQTPGGGSHGGGEPVGSGAVTHHTMVVQGDPHVLAFANSTAYLMMTTAQELFRSDDEGAQWQRVDLAAATGTRNPGLPVYLAANPHHASRAYVYTDAGRLAYTVDRGASWHVMATLPSPANGLHIRPLLDFSAASADQLLWVGGTACPGCHTEIWTTADHGARWTRLTTHATKCLFAPRRLADALGGPAVVCSRFRRTGGRGDEQDRQQDRETPDPANPVELHVFTRPFDDARAAHVMALPAAGELVNFFVQGRFVVAAAVDGAALTLLVSDDGRALHAARFPPGTRVAAEGFTVLPGDHADDGDVLLVDVEGAASAGGAGWGTLFASNSNGTHFHRVLDHTNRNRLGMVDVERVAGVPGALLANRVANAEALGRGGAHVHKQLRTVASWDGGRSWAALAPPAQASDGSPADCAGCSLHLFGRAALASGALYGVRSAPGLLVGVGSVGAHLARFDEARTYTSRDGGRTWAEARATPAMHAFADHGAVLALADDGRPTDALAYSADGGRSWQTHRIAEDGQRLVVEQLLGGSGGDGGGQGVLLLARAVGADGIDGDATVVVFVDFSRLFARQCAVDTRDHARSDFELWTPRQGVDAGGRSAPVCTLGVETSFWRRKASAACFVGDEFAPPRTAERTCACSLADYECDEGFWLDDYGRCVLDGPDPLAPAGCRPGTTYQGRSGYRRIARSQCTADPAQPDWAQPVDRVCGLQGGVHAAARVLDAAVADVQYFGASRHVLVRTAAGGVLASFDEGATWAELKAGDDALPPVASIVRQPYFDAHAYLVPAKGSAAFYTDDEGRTLRRLQLPTAPMHASLGAALRFHPDSPDWLVFLGQPNEACGGHVDAGSCQLEAFVTRDHGAHWDALAAPLAAAGCAFLKTDRLTRVDARAVACLRHAAHGATLDVSTAWFASEATVHTLARNATDFALAGSFLLASQEADEGRALRMLVSLDGRSAAAARFPGNAATVDAAYTVLEPPEGFAYQDARGRTRQMPGGGLMLHVTKSSAPGAEWGTLYASNSNGTYYAQALEHVNRDDAGLVDFERLRGLEGAALANIVSNPADVARRGAAKQLQTVVTNDGGARWHFLRPAGDRLPCHVTAPESGQCALHLHGYTEVSDPENIYSAAGAPGLAVGVGTVGAALGRLGVSDTYLTADGGASWRMVRRGAMWHAFGDHGALLVVADRLRPVASVDYSLDQGATWQTLPLPRDAQAMRIDRLATTPDATSRKFLLHGRRDAAADHGILVGLDFTGAQPRACVSSAKPAESDFELFTPAPIANDGCLLGRRVHYYRRKPSAACFVGDEFQPTRYLAETCECTAMDYECNHNFVRDPAGGRCVLVPGMQAPRTNCTAGQRDYFTIESAYRRIPQSICRGGLVLDQAKEVWCPGKASAMALLWSLFLAAFFLSLAYVAYHVWRQRFPYLRLEDVGTAVAAPALRHLQAADESRVAQRLAPVFFGALATGRAVGRAARDAVLWSVDRVAPYMPYAVQRWSYEHPPRWGGHLTMDGRDRRAVRSDGAGSRFRYHGLAGGEAAARVFGDVGDEYDEVEAGFNHFLDEEAFARGDLAEEDAPVVDRQVLFANTELSDEEDEDPLASDDSV</sequence>
<dbReference type="SMART" id="SM00602">
    <property type="entry name" value="VPS10"/>
    <property type="match status" value="3"/>
</dbReference>
<organism evidence="11 12">
    <name type="scientific">Coemansia interrupta</name>
    <dbReference type="NCBI Taxonomy" id="1126814"/>
    <lineage>
        <taxon>Eukaryota</taxon>
        <taxon>Fungi</taxon>
        <taxon>Fungi incertae sedis</taxon>
        <taxon>Zoopagomycota</taxon>
        <taxon>Kickxellomycotina</taxon>
        <taxon>Kickxellomycetes</taxon>
        <taxon>Kickxellales</taxon>
        <taxon>Kickxellaceae</taxon>
        <taxon>Coemansia</taxon>
    </lineage>
</organism>
<feature type="compositionally biased region" description="Gly residues" evidence="7">
    <location>
        <begin position="808"/>
        <end position="819"/>
    </location>
</feature>